<name>A0A6C0HD31_9ZZZZ</name>
<organism evidence="1">
    <name type="scientific">viral metagenome</name>
    <dbReference type="NCBI Taxonomy" id="1070528"/>
    <lineage>
        <taxon>unclassified sequences</taxon>
        <taxon>metagenomes</taxon>
        <taxon>organismal metagenomes</taxon>
    </lineage>
</organism>
<sequence length="247" mass="29087">MNKLLKKMSDKCDFYCLSFKNPERKSAMEHRFQKLGVEAFIHLGVGFDDERIAGRDLHDHSKRCWSFTYGHFDLIREFYFTSEKEYGIFCEDDIFIRKDFIQQLPKIIENFESMNLDLLLLGYLTPYTIDENYPGTHLKKQASDSSHPFSYYSFSDSIWGAQMYMLSKAQAGFLLSKYSPPYADLSINNSSMKPFNSDWTITKEGNRALIYPMIALEDGKTQYDDISQYILHQECHHTNYIKDLFYE</sequence>
<accession>A0A6C0HD31</accession>
<evidence type="ECO:0000313" key="1">
    <source>
        <dbReference type="EMBL" id="QHT78280.1"/>
    </source>
</evidence>
<proteinExistence type="predicted"/>
<dbReference type="AlphaFoldDB" id="A0A6C0HD31"/>
<reference evidence="1" key="1">
    <citation type="journal article" date="2020" name="Nature">
        <title>Giant virus diversity and host interactions through global metagenomics.</title>
        <authorList>
            <person name="Schulz F."/>
            <person name="Roux S."/>
            <person name="Paez-Espino D."/>
            <person name="Jungbluth S."/>
            <person name="Walsh D.A."/>
            <person name="Denef V.J."/>
            <person name="McMahon K.D."/>
            <person name="Konstantinidis K.T."/>
            <person name="Eloe-Fadrosh E.A."/>
            <person name="Kyrpides N.C."/>
            <person name="Woyke T."/>
        </authorList>
    </citation>
    <scope>NUCLEOTIDE SEQUENCE</scope>
    <source>
        <strain evidence="1">GVMAG-M-3300023179-91</strain>
    </source>
</reference>
<protein>
    <recommendedName>
        <fullName evidence="2">Glycosyltransferase</fullName>
    </recommendedName>
</protein>
<dbReference type="EMBL" id="MN739930">
    <property type="protein sequence ID" value="QHT78280.1"/>
    <property type="molecule type" value="Genomic_DNA"/>
</dbReference>
<evidence type="ECO:0008006" key="2">
    <source>
        <dbReference type="Google" id="ProtNLM"/>
    </source>
</evidence>